<evidence type="ECO:0000256" key="12">
    <source>
        <dbReference type="ARBA" id="ARBA00029903"/>
    </source>
</evidence>
<keyword evidence="9" id="KW-0442">Lipid degradation</keyword>
<dbReference type="Gene3D" id="1.20.90.10">
    <property type="entry name" value="Phospholipase A2 domain"/>
    <property type="match status" value="1"/>
</dbReference>
<keyword evidence="10" id="KW-0443">Lipid metabolism</keyword>
<keyword evidence="5" id="KW-0964">Secreted</keyword>
<evidence type="ECO:0000256" key="2">
    <source>
        <dbReference type="ARBA" id="ARBA00004613"/>
    </source>
</evidence>
<dbReference type="InterPro" id="IPR016090">
    <property type="entry name" value="PLA2-like_dom"/>
</dbReference>
<organism evidence="15 16">
    <name type="scientific">Arctia plantaginis</name>
    <name type="common">Wood tiger moth</name>
    <name type="synonym">Phalaena plantaginis</name>
    <dbReference type="NCBI Taxonomy" id="874455"/>
    <lineage>
        <taxon>Eukaryota</taxon>
        <taxon>Metazoa</taxon>
        <taxon>Ecdysozoa</taxon>
        <taxon>Arthropoda</taxon>
        <taxon>Hexapoda</taxon>
        <taxon>Insecta</taxon>
        <taxon>Pterygota</taxon>
        <taxon>Neoptera</taxon>
        <taxon>Endopterygota</taxon>
        <taxon>Lepidoptera</taxon>
        <taxon>Glossata</taxon>
        <taxon>Ditrysia</taxon>
        <taxon>Noctuoidea</taxon>
        <taxon>Erebidae</taxon>
        <taxon>Arctiinae</taxon>
        <taxon>Arctia</taxon>
    </lineage>
</organism>
<evidence type="ECO:0000256" key="9">
    <source>
        <dbReference type="ARBA" id="ARBA00022963"/>
    </source>
</evidence>
<evidence type="ECO:0000259" key="14">
    <source>
        <dbReference type="Pfam" id="PF05826"/>
    </source>
</evidence>
<dbReference type="GO" id="GO:0050482">
    <property type="term" value="P:arachidonate secretion"/>
    <property type="evidence" value="ECO:0007669"/>
    <property type="project" value="InterPro"/>
</dbReference>
<dbReference type="GO" id="GO:0005576">
    <property type="term" value="C:extracellular region"/>
    <property type="evidence" value="ECO:0007669"/>
    <property type="project" value="UniProtKB-SubCell"/>
</dbReference>
<comment type="cofactor">
    <cofactor evidence="1">
        <name>Ca(2+)</name>
        <dbReference type="ChEBI" id="CHEBI:29108"/>
    </cofactor>
</comment>
<accession>A0A8S0Z933</accession>
<evidence type="ECO:0000256" key="4">
    <source>
        <dbReference type="ARBA" id="ARBA00021721"/>
    </source>
</evidence>
<keyword evidence="7" id="KW-0378">Hydrolase</keyword>
<reference evidence="15 16" key="1">
    <citation type="submission" date="2020-04" db="EMBL/GenBank/DDBJ databases">
        <authorList>
            <person name="Wallbank WR R."/>
            <person name="Pardo Diaz C."/>
            <person name="Kozak K."/>
            <person name="Martin S."/>
            <person name="Jiggins C."/>
            <person name="Moest M."/>
            <person name="Warren A I."/>
            <person name="Byers J.R.P. K."/>
            <person name="Montejo-Kovacevich G."/>
            <person name="Yen C E."/>
        </authorList>
    </citation>
    <scope>NUCLEOTIDE SEQUENCE [LARGE SCALE GENOMIC DNA]</scope>
</reference>
<evidence type="ECO:0000256" key="10">
    <source>
        <dbReference type="ARBA" id="ARBA00023098"/>
    </source>
</evidence>
<comment type="subcellular location">
    <subcellularLocation>
        <location evidence="2">Secreted</location>
    </subcellularLocation>
</comment>
<dbReference type="AlphaFoldDB" id="A0A8S0Z933"/>
<keyword evidence="6" id="KW-0479">Metal-binding</keyword>
<dbReference type="SUPFAM" id="SSF48619">
    <property type="entry name" value="Phospholipase A2, PLA2"/>
    <property type="match status" value="1"/>
</dbReference>
<dbReference type="GO" id="GO:0046872">
    <property type="term" value="F:metal ion binding"/>
    <property type="evidence" value="ECO:0007669"/>
    <property type="project" value="UniProtKB-KW"/>
</dbReference>
<evidence type="ECO:0000256" key="13">
    <source>
        <dbReference type="SAM" id="SignalP"/>
    </source>
</evidence>
<dbReference type="EMBL" id="CADEBD010000286">
    <property type="protein sequence ID" value="CAB3229271.1"/>
    <property type="molecule type" value="Genomic_DNA"/>
</dbReference>
<feature type="chain" id="PRO_5035908700" description="Phospholipase A2" evidence="13">
    <location>
        <begin position="21"/>
        <end position="556"/>
    </location>
</feature>
<sequence length="556" mass="61953">MKYLIISAIIVLSCPLYTLPKSIKSTPIPNGKFVEDNFDNSIIDFDEEYTIKYDKKYGNIPWNSNDYFNKESHKYTIVKESDKKVENKFNNDINKTETKLEVTSTTDYSVIPVELVSTTDNTPVSTSESTTDADLTVIPLPTTKKTPKIEIKQTVTLPSSTQETDTTTDIYTEFTASTPTTTDVAITERYTQTTQWTPTTTDSSPIDLTTTESTFENTEVPKIANKTEVFIKINIIDTNTTNKENISKIDLSTEVEDTDVPIFTELDTEDDGEVPEDYYDTKDIVPTTAPKTDALSVIFGFAGSVVESVVGTVAERVVPKGIVDIFRRMQRQNEMLEAEKLRSREENGGIGQFGRGILKTISSGISRPLSQLMAGVRDIGSLDNDRGFVSGIASGVASGVTSVANVANSVVEQFKDRVQAIYPGTVWCGDGRSASARSSDLGLFFFTDTCCRQHDACKIYIKAGETKYGLTNTGLFTRSHCSCDAKFRDCLRKTNSLVSAQIGVTYFSVLGPQCFRKAHPIVKCLKRTRITGMKCEEYELDYTKPRMWQWFDNETF</sequence>
<dbReference type="OrthoDB" id="9971011at2759"/>
<dbReference type="Pfam" id="PF05826">
    <property type="entry name" value="Phospholip_A2_2"/>
    <property type="match status" value="1"/>
</dbReference>
<gene>
    <name evidence="15" type="ORF">APLA_LOCUS3931</name>
</gene>
<evidence type="ECO:0000256" key="1">
    <source>
        <dbReference type="ARBA" id="ARBA00001913"/>
    </source>
</evidence>
<keyword evidence="11" id="KW-1015">Disulfide bond</keyword>
<evidence type="ECO:0000256" key="8">
    <source>
        <dbReference type="ARBA" id="ARBA00022837"/>
    </source>
</evidence>
<dbReference type="Proteomes" id="UP000494256">
    <property type="component" value="Unassembled WGS sequence"/>
</dbReference>
<feature type="domain" description="Phospholipase A2-like central" evidence="14">
    <location>
        <begin position="421"/>
        <end position="517"/>
    </location>
</feature>
<dbReference type="InterPro" id="IPR033113">
    <property type="entry name" value="PLA2_histidine"/>
</dbReference>
<comment type="caution">
    <text evidence="15">The sequence shown here is derived from an EMBL/GenBank/DDBJ whole genome shotgun (WGS) entry which is preliminary data.</text>
</comment>
<keyword evidence="13" id="KW-0732">Signal</keyword>
<name>A0A8S0Z933_ARCPL</name>
<evidence type="ECO:0000313" key="16">
    <source>
        <dbReference type="Proteomes" id="UP000494256"/>
    </source>
</evidence>
<dbReference type="PROSITE" id="PS00118">
    <property type="entry name" value="PA2_HIS"/>
    <property type="match status" value="1"/>
</dbReference>
<evidence type="ECO:0000256" key="7">
    <source>
        <dbReference type="ARBA" id="ARBA00022801"/>
    </source>
</evidence>
<dbReference type="CDD" id="cd04704">
    <property type="entry name" value="PLA2_bee_venom_like"/>
    <property type="match status" value="1"/>
</dbReference>
<evidence type="ECO:0000256" key="3">
    <source>
        <dbReference type="ARBA" id="ARBA00013278"/>
    </source>
</evidence>
<dbReference type="GO" id="GO:0004623">
    <property type="term" value="F:phospholipase A2 activity"/>
    <property type="evidence" value="ECO:0007669"/>
    <property type="project" value="UniProtKB-EC"/>
</dbReference>
<evidence type="ECO:0000256" key="5">
    <source>
        <dbReference type="ARBA" id="ARBA00022525"/>
    </source>
</evidence>
<protein>
    <recommendedName>
        <fullName evidence="4">Phospholipase A2</fullName>
        <ecNumber evidence="3">3.1.1.4</ecNumber>
    </recommendedName>
    <alternativeName>
        <fullName evidence="12">Phosphatidylcholine 2-acylhydrolase</fullName>
    </alternativeName>
</protein>
<proteinExistence type="predicted"/>
<evidence type="ECO:0000256" key="11">
    <source>
        <dbReference type="ARBA" id="ARBA00023157"/>
    </source>
</evidence>
<evidence type="ECO:0000256" key="6">
    <source>
        <dbReference type="ARBA" id="ARBA00022723"/>
    </source>
</evidence>
<keyword evidence="8" id="KW-0106">Calcium</keyword>
<dbReference type="GO" id="GO:0006644">
    <property type="term" value="P:phospholipid metabolic process"/>
    <property type="evidence" value="ECO:0007669"/>
    <property type="project" value="InterPro"/>
</dbReference>
<dbReference type="EC" id="3.1.1.4" evidence="3"/>
<dbReference type="PANTHER" id="PTHR12253">
    <property type="entry name" value="RH14732P"/>
    <property type="match status" value="1"/>
</dbReference>
<feature type="signal peptide" evidence="13">
    <location>
        <begin position="1"/>
        <end position="20"/>
    </location>
</feature>
<dbReference type="InterPro" id="IPR036444">
    <property type="entry name" value="PLipase_A2_dom_sf"/>
</dbReference>
<evidence type="ECO:0000313" key="15">
    <source>
        <dbReference type="EMBL" id="CAB3229271.1"/>
    </source>
</evidence>
<dbReference type="FunFam" id="1.20.90.10:FF:000002">
    <property type="entry name" value="Phospholipase A2 group III"/>
    <property type="match status" value="1"/>
</dbReference>
<dbReference type="GO" id="GO:0016042">
    <property type="term" value="P:lipid catabolic process"/>
    <property type="evidence" value="ECO:0007669"/>
    <property type="project" value="UniProtKB-KW"/>
</dbReference>